<comment type="similarity">
    <text evidence="2">Belongs to the MLF family.</text>
</comment>
<proteinExistence type="inferred from homology"/>
<comment type="caution">
    <text evidence="5">The sequence shown here is derived from an EMBL/GenBank/DDBJ whole genome shotgun (WGS) entry which is preliminary data.</text>
</comment>
<organism evidence="5 6">
    <name type="scientific">Datura stramonium</name>
    <name type="common">Jimsonweed</name>
    <name type="synonym">Common thornapple</name>
    <dbReference type="NCBI Taxonomy" id="4076"/>
    <lineage>
        <taxon>Eukaryota</taxon>
        <taxon>Viridiplantae</taxon>
        <taxon>Streptophyta</taxon>
        <taxon>Embryophyta</taxon>
        <taxon>Tracheophyta</taxon>
        <taxon>Spermatophyta</taxon>
        <taxon>Magnoliopsida</taxon>
        <taxon>eudicotyledons</taxon>
        <taxon>Gunneridae</taxon>
        <taxon>Pentapetalae</taxon>
        <taxon>asterids</taxon>
        <taxon>lamiids</taxon>
        <taxon>Solanales</taxon>
        <taxon>Solanaceae</taxon>
        <taxon>Solanoideae</taxon>
        <taxon>Datureae</taxon>
        <taxon>Datura</taxon>
    </lineage>
</organism>
<evidence type="ECO:0000256" key="1">
    <source>
        <dbReference type="ARBA" id="ARBA00004496"/>
    </source>
</evidence>
<name>A0ABS8SXI6_DATST</name>
<dbReference type="InterPro" id="IPR019376">
    <property type="entry name" value="Myeloid_leukemia_factor"/>
</dbReference>
<reference evidence="5 6" key="1">
    <citation type="journal article" date="2021" name="BMC Genomics">
        <title>Datura genome reveals duplications of psychoactive alkaloid biosynthetic genes and high mutation rate following tissue culture.</title>
        <authorList>
            <person name="Rajewski A."/>
            <person name="Carter-House D."/>
            <person name="Stajich J."/>
            <person name="Litt A."/>
        </authorList>
    </citation>
    <scope>NUCLEOTIDE SEQUENCE [LARGE SCALE GENOMIC DNA]</scope>
    <source>
        <strain evidence="5">AR-01</strain>
    </source>
</reference>
<protein>
    <submittedName>
        <fullName evidence="5">Uncharacterized protein</fullName>
    </submittedName>
</protein>
<evidence type="ECO:0000256" key="3">
    <source>
        <dbReference type="ARBA" id="ARBA00022490"/>
    </source>
</evidence>
<evidence type="ECO:0000256" key="4">
    <source>
        <dbReference type="ARBA" id="ARBA00022553"/>
    </source>
</evidence>
<dbReference type="PANTHER" id="PTHR13105">
    <property type="entry name" value="MYELOID LEUKEMIA FACTOR"/>
    <property type="match status" value="1"/>
</dbReference>
<evidence type="ECO:0000313" key="5">
    <source>
        <dbReference type="EMBL" id="MCD7463566.1"/>
    </source>
</evidence>
<keyword evidence="6" id="KW-1185">Reference proteome</keyword>
<comment type="subcellular location">
    <subcellularLocation>
        <location evidence="1">Cytoplasm</location>
    </subcellularLocation>
</comment>
<keyword evidence="3" id="KW-0963">Cytoplasm</keyword>
<accession>A0ABS8SXI6</accession>
<dbReference type="EMBL" id="JACEIK010000896">
    <property type="protein sequence ID" value="MCD7463566.1"/>
    <property type="molecule type" value="Genomic_DNA"/>
</dbReference>
<evidence type="ECO:0000313" key="6">
    <source>
        <dbReference type="Proteomes" id="UP000823775"/>
    </source>
</evidence>
<dbReference type="Proteomes" id="UP000823775">
    <property type="component" value="Unassembled WGS sequence"/>
</dbReference>
<evidence type="ECO:0000256" key="2">
    <source>
        <dbReference type="ARBA" id="ARBA00008332"/>
    </source>
</evidence>
<keyword evidence="4" id="KW-0597">Phosphoprotein</keyword>
<gene>
    <name evidence="5" type="ORF">HAX54_050865</name>
</gene>
<sequence length="162" mass="18132">MEGCWRRASKQIEQLVKQIHRVSRGIHDKGHSRTRKLLPPAADELAGFERTWNGNANMEIPGWKSGSDFHANAGTSSNSLTNWDPFSGVRPNTSAQPGAGHCGSKIVWQNANSRSFTHYHYGPHYHITLKHRPFAVSHKLKQASSRSSQVESYFLFGGFCSQ</sequence>